<dbReference type="InterPro" id="IPR043138">
    <property type="entry name" value="GGT_lsub"/>
</dbReference>
<dbReference type="InterPro" id="IPR029055">
    <property type="entry name" value="Ntn_hydrolases_N"/>
</dbReference>
<dbReference type="Pfam" id="PF01019">
    <property type="entry name" value="G_glu_transpept"/>
    <property type="match status" value="1"/>
</dbReference>
<dbReference type="PANTHER" id="PTHR43881">
    <property type="entry name" value="GAMMA-GLUTAMYLTRANSPEPTIDASE (AFU_ORTHOLOGUE AFUA_4G13580)"/>
    <property type="match status" value="1"/>
</dbReference>
<proteinExistence type="predicted"/>
<sequence length="572" mass="61251">MAVLERGGNAFDAAVAAAFVLQVVEPQNNGPGGDVTILLHRASEDTTRSICGQGPMPATATLHAFRDLGLSQVPGSGLLPATVPGAVGAWLRLLAEAGSMKLADILDHAIGYAADGFSLLPETTRAIAALAPLYTADWTGSAATYLPGGRAPTVRTRFTNPSLAETYRRLVRAGAGAASREAQIQAAHDAFYQGFVAEAIDRFARTTTALDSTGRSHSAFLRGEDLAAWEPTVEDATRLDYQGHQVYKPGIWSQGPVFLQQLALLDGFDMTSVDATSAEFVHTVVECAKLAMADREAWYGDPLHSDIPLDGLLDPKYTAERRKLIRQEASAGPRPGSPGGRTSWIPLPETIEQPPSEEDWMTQIRSGLPTLARSTAARDDTCCITVADREGNLVAATPSGGWLKSSPAIAELGFPLGTRGQSMWLVEGHPNSLAPGRRPRTTLSPTVVLREGRPHLAFGTPGGDRQDQWTLLFFLAVAHSRMDLQQATELPMFHTDALPASFAPREYRPRGVTVERAFSPEVVAALRQRGHDVTEVPEFTLGKICATGFTEDDGFIVAAAGPRGRQAYAIGR</sequence>
<dbReference type="PRINTS" id="PR01210">
    <property type="entry name" value="GGTRANSPTASE"/>
</dbReference>
<organism evidence="2 3">
    <name type="scientific">Streptomyces prasinus</name>
    <dbReference type="NCBI Taxonomy" id="67345"/>
    <lineage>
        <taxon>Bacteria</taxon>
        <taxon>Bacillati</taxon>
        <taxon>Actinomycetota</taxon>
        <taxon>Actinomycetes</taxon>
        <taxon>Kitasatosporales</taxon>
        <taxon>Streptomycetaceae</taxon>
        <taxon>Streptomyces</taxon>
    </lineage>
</organism>
<dbReference type="Gene3D" id="1.10.246.130">
    <property type="match status" value="1"/>
</dbReference>
<gene>
    <name evidence="2" type="ORF">CP972_04300</name>
</gene>
<dbReference type="InterPro" id="IPR052896">
    <property type="entry name" value="GGT-like_enzyme"/>
</dbReference>
<feature type="region of interest" description="Disordered" evidence="1">
    <location>
        <begin position="326"/>
        <end position="348"/>
    </location>
</feature>
<keyword evidence="3" id="KW-1185">Reference proteome</keyword>
<dbReference type="InterPro" id="IPR043137">
    <property type="entry name" value="GGT_ssub_C"/>
</dbReference>
<dbReference type="SUPFAM" id="SSF56235">
    <property type="entry name" value="N-terminal nucleophile aminohydrolases (Ntn hydrolases)"/>
    <property type="match status" value="1"/>
</dbReference>
<evidence type="ECO:0000313" key="3">
    <source>
        <dbReference type="Proteomes" id="UP000326041"/>
    </source>
</evidence>
<dbReference type="Proteomes" id="UP000326041">
    <property type="component" value="Chromosome"/>
</dbReference>
<dbReference type="EMBL" id="CP023697">
    <property type="protein sequence ID" value="QEV10049.1"/>
    <property type="molecule type" value="Genomic_DNA"/>
</dbReference>
<accession>A0ABX6B5S1</accession>
<evidence type="ECO:0000313" key="2">
    <source>
        <dbReference type="EMBL" id="QEV10049.1"/>
    </source>
</evidence>
<name>A0ABX6B5S1_9ACTN</name>
<reference evidence="2 3" key="1">
    <citation type="submission" date="2017-09" db="EMBL/GenBank/DDBJ databases">
        <authorList>
            <person name="Lee N."/>
            <person name="Cho B.-K."/>
        </authorList>
    </citation>
    <scope>NUCLEOTIDE SEQUENCE [LARGE SCALE GENOMIC DNA]</scope>
    <source>
        <strain evidence="2 3">ATCC 13879</strain>
    </source>
</reference>
<dbReference type="PANTHER" id="PTHR43881:SF1">
    <property type="entry name" value="GAMMA-GLUTAMYLTRANSPEPTIDASE (AFU_ORTHOLOGUE AFUA_4G13580)"/>
    <property type="match status" value="1"/>
</dbReference>
<evidence type="ECO:0000256" key="1">
    <source>
        <dbReference type="SAM" id="MobiDB-lite"/>
    </source>
</evidence>
<protein>
    <submittedName>
        <fullName evidence="2">Gamma-glutamyltransferase family protein</fullName>
    </submittedName>
</protein>
<dbReference type="Gene3D" id="3.60.20.40">
    <property type="match status" value="1"/>
</dbReference>